<evidence type="ECO:0000313" key="4">
    <source>
        <dbReference type="Proteomes" id="UP000245946"/>
    </source>
</evidence>
<dbReference type="InterPro" id="IPR006652">
    <property type="entry name" value="Kelch_1"/>
</dbReference>
<dbReference type="PANTHER" id="PTHR46093:SF13">
    <property type="entry name" value="RAB9 EFFECTOR PROTEIN WITH KELCH MOTIFS"/>
    <property type="match status" value="1"/>
</dbReference>
<evidence type="ECO:0000256" key="1">
    <source>
        <dbReference type="ARBA" id="ARBA00022441"/>
    </source>
</evidence>
<evidence type="ECO:0000256" key="2">
    <source>
        <dbReference type="ARBA" id="ARBA00022737"/>
    </source>
</evidence>
<proteinExistence type="predicted"/>
<name>A0A316Z9P3_9BASI</name>
<dbReference type="EMBL" id="KZ819294">
    <property type="protein sequence ID" value="PWN97718.1"/>
    <property type="molecule type" value="Genomic_DNA"/>
</dbReference>
<dbReference type="AlphaFoldDB" id="A0A316Z9P3"/>
<dbReference type="Gene3D" id="2.120.10.80">
    <property type="entry name" value="Kelch-type beta propeller"/>
    <property type="match status" value="2"/>
</dbReference>
<keyword evidence="1" id="KW-0880">Kelch repeat</keyword>
<dbReference type="Pfam" id="PF01344">
    <property type="entry name" value="Kelch_1"/>
    <property type="match status" value="2"/>
</dbReference>
<protein>
    <submittedName>
        <fullName evidence="3">Galactose oxidase</fullName>
    </submittedName>
</protein>
<organism evidence="3 4">
    <name type="scientific">Tilletiopsis washingtonensis</name>
    <dbReference type="NCBI Taxonomy" id="58919"/>
    <lineage>
        <taxon>Eukaryota</taxon>
        <taxon>Fungi</taxon>
        <taxon>Dikarya</taxon>
        <taxon>Basidiomycota</taxon>
        <taxon>Ustilaginomycotina</taxon>
        <taxon>Exobasidiomycetes</taxon>
        <taxon>Entylomatales</taxon>
        <taxon>Entylomatales incertae sedis</taxon>
        <taxon>Tilletiopsis</taxon>
    </lineage>
</organism>
<evidence type="ECO:0000313" key="3">
    <source>
        <dbReference type="EMBL" id="PWN97718.1"/>
    </source>
</evidence>
<keyword evidence="4" id="KW-1185">Reference proteome</keyword>
<sequence>MYWSKAPVHGSVPRRAFRAHTASLAEEVLWLFGGCDSKGCFRELWCFDTETMCWSKPKVTGDLPPPRRAHTATMVERRLYVFAGGDGPHYFNDLYVFDTVALRWSKPEVYGTPPSPRRAHTSNHYQGQLIIFGGGNGVGALNDVYTLDIQDLDRLEWRRVECRGKMPIGRGYHTSNLVDGKLIVIGGSDGHMSFNDIHILRLDTKVWYQVKTDEIHNRLGHTATQVGSYLFIIGGHDSHSYTPDILTLNLVNLQWEPRRVCGRKPPGRGYHQAWLRDSRLFLHGGFDGKEIYDDMYFVDLAACAYLPQITSFSVEVSCAACQTMAAC</sequence>
<gene>
    <name evidence="3" type="ORF">FA09DRAFT_334476</name>
</gene>
<dbReference type="GeneID" id="37271279"/>
<dbReference type="SUPFAM" id="SSF50965">
    <property type="entry name" value="Galactose oxidase, central domain"/>
    <property type="match status" value="1"/>
</dbReference>
<dbReference type="InterPro" id="IPR011043">
    <property type="entry name" value="Gal_Oxase/kelch_b-propeller"/>
</dbReference>
<dbReference type="InterPro" id="IPR015915">
    <property type="entry name" value="Kelch-typ_b-propeller"/>
</dbReference>
<dbReference type="OrthoDB" id="10251809at2759"/>
<dbReference type="Pfam" id="PF24681">
    <property type="entry name" value="Kelch_KLHDC2_KLHL20_DRC7"/>
    <property type="match status" value="1"/>
</dbReference>
<accession>A0A316Z9P3</accession>
<reference evidence="3 4" key="1">
    <citation type="journal article" date="2018" name="Mol. Biol. Evol.">
        <title>Broad Genomic Sampling Reveals a Smut Pathogenic Ancestry of the Fungal Clade Ustilaginomycotina.</title>
        <authorList>
            <person name="Kijpornyongpan T."/>
            <person name="Mondo S.J."/>
            <person name="Barry K."/>
            <person name="Sandor L."/>
            <person name="Lee J."/>
            <person name="Lipzen A."/>
            <person name="Pangilinan J."/>
            <person name="LaButti K."/>
            <person name="Hainaut M."/>
            <person name="Henrissat B."/>
            <person name="Grigoriev I.V."/>
            <person name="Spatafora J.W."/>
            <person name="Aime M.C."/>
        </authorList>
    </citation>
    <scope>NUCLEOTIDE SEQUENCE [LARGE SCALE GENOMIC DNA]</scope>
    <source>
        <strain evidence="3 4">MCA 4186</strain>
    </source>
</reference>
<dbReference type="Proteomes" id="UP000245946">
    <property type="component" value="Unassembled WGS sequence"/>
</dbReference>
<keyword evidence="2" id="KW-0677">Repeat</keyword>
<dbReference type="PANTHER" id="PTHR46093">
    <property type="entry name" value="ACYL-COA-BINDING DOMAIN-CONTAINING PROTEIN 5"/>
    <property type="match status" value="1"/>
</dbReference>
<dbReference type="SUPFAM" id="SSF117281">
    <property type="entry name" value="Kelch motif"/>
    <property type="match status" value="1"/>
</dbReference>
<dbReference type="STRING" id="58919.A0A316Z9P3"/>
<dbReference type="RefSeq" id="XP_025597997.1">
    <property type="nucleotide sequence ID" value="XM_025743735.1"/>
</dbReference>